<dbReference type="Gene3D" id="3.60.21.10">
    <property type="match status" value="1"/>
</dbReference>
<sequence>MTPLRIVHVADLHLGFTGPSSLIVTDGADAGRPLRETDIERAVRWLADALINATPTVHLLVIAGDLFHRANPMPRAVAAAAEFIGTLHAAGIEVVIIEGNHDAPVTPLHGSPLSYLETLGAHVAHGSEARTVGAQVWRTDILRDHVIVHAVPHGALKGGDLSSLHPVDGFVNLLVAHGRVQGETRVDDPRPVSSIPADLIRKDWTYIALGDAHAHNHVPLTSSDARYAGSLEALTFAEGQPHPFVHDDPYAHRGALDIRISKNGPAAITSFLYGDSRPLLRLSPISADGKAVSEVLALIDEATRDLPAEALVQLEIQHCPAVLYAQLNHQELQLLRQRARHIDLIWRLYDDEVLQNETAPAADSLPDQWTAYLAEHVEDDTERTWVQTEGMKRLLEARAALERAQDGS</sequence>
<dbReference type="AlphaFoldDB" id="A0A1U7P220"/>
<dbReference type="Proteomes" id="UP000186607">
    <property type="component" value="Unassembled WGS sequence"/>
</dbReference>
<keyword evidence="3" id="KW-0269">Exonuclease</keyword>
<dbReference type="InterPro" id="IPR050535">
    <property type="entry name" value="DNA_Repair-Maintenance_Comp"/>
</dbReference>
<evidence type="ECO:0000256" key="2">
    <source>
        <dbReference type="ARBA" id="ARBA00022801"/>
    </source>
</evidence>
<evidence type="ECO:0000313" key="6">
    <source>
        <dbReference type="Proteomes" id="UP000186607"/>
    </source>
</evidence>
<dbReference type="STRING" id="249408.BOO71_0003421"/>
<dbReference type="EMBL" id="MSTI01000039">
    <property type="protein sequence ID" value="OLV19210.1"/>
    <property type="molecule type" value="Genomic_DNA"/>
</dbReference>
<dbReference type="PANTHER" id="PTHR30337:SF0">
    <property type="entry name" value="NUCLEASE SBCCD SUBUNIT D"/>
    <property type="match status" value="1"/>
</dbReference>
<accession>A0A1U7P220</accession>
<gene>
    <name evidence="5" type="ORF">BOO71_0003421</name>
</gene>
<dbReference type="RefSeq" id="WP_075831031.1">
    <property type="nucleotide sequence ID" value="NZ_MSTI01000039.1"/>
</dbReference>
<dbReference type="PANTHER" id="PTHR30337">
    <property type="entry name" value="COMPONENT OF ATP-DEPENDENT DSDNA EXONUCLEASE"/>
    <property type="match status" value="1"/>
</dbReference>
<reference evidence="5 6" key="1">
    <citation type="submission" date="2017-01" db="EMBL/GenBank/DDBJ databases">
        <title>Genome Analysis of Deinococcus marmoris KOPRI26562.</title>
        <authorList>
            <person name="Kim J.H."/>
            <person name="Oh H.-M."/>
        </authorList>
    </citation>
    <scope>NUCLEOTIDE SEQUENCE [LARGE SCALE GENOMIC DNA]</scope>
    <source>
        <strain evidence="5 6">KOPRI26562</strain>
    </source>
</reference>
<dbReference type="InterPro" id="IPR041796">
    <property type="entry name" value="Mre11_N"/>
</dbReference>
<evidence type="ECO:0000313" key="5">
    <source>
        <dbReference type="EMBL" id="OLV19210.1"/>
    </source>
</evidence>
<keyword evidence="1" id="KW-0540">Nuclease</keyword>
<dbReference type="InterPro" id="IPR029052">
    <property type="entry name" value="Metallo-depent_PP-like"/>
</dbReference>
<evidence type="ECO:0000259" key="4">
    <source>
        <dbReference type="Pfam" id="PF00149"/>
    </source>
</evidence>
<evidence type="ECO:0000256" key="3">
    <source>
        <dbReference type="ARBA" id="ARBA00022839"/>
    </source>
</evidence>
<proteinExistence type="predicted"/>
<keyword evidence="6" id="KW-1185">Reference proteome</keyword>
<dbReference type="CDD" id="cd00840">
    <property type="entry name" value="MPP_Mre11_N"/>
    <property type="match status" value="1"/>
</dbReference>
<comment type="caution">
    <text evidence="5">The sequence shown here is derived from an EMBL/GenBank/DDBJ whole genome shotgun (WGS) entry which is preliminary data.</text>
</comment>
<dbReference type="SUPFAM" id="SSF56300">
    <property type="entry name" value="Metallo-dependent phosphatases"/>
    <property type="match status" value="1"/>
</dbReference>
<dbReference type="OrthoDB" id="9773856at2"/>
<dbReference type="Pfam" id="PF00149">
    <property type="entry name" value="Metallophos"/>
    <property type="match status" value="1"/>
</dbReference>
<dbReference type="InterPro" id="IPR004843">
    <property type="entry name" value="Calcineurin-like_PHP"/>
</dbReference>
<evidence type="ECO:0000256" key="1">
    <source>
        <dbReference type="ARBA" id="ARBA00022722"/>
    </source>
</evidence>
<name>A0A1U7P220_9DEIO</name>
<keyword evidence="2" id="KW-0378">Hydrolase</keyword>
<organism evidence="5 6">
    <name type="scientific">Deinococcus marmoris</name>
    <dbReference type="NCBI Taxonomy" id="249408"/>
    <lineage>
        <taxon>Bacteria</taxon>
        <taxon>Thermotogati</taxon>
        <taxon>Deinococcota</taxon>
        <taxon>Deinococci</taxon>
        <taxon>Deinococcales</taxon>
        <taxon>Deinococcaceae</taxon>
        <taxon>Deinococcus</taxon>
    </lineage>
</organism>
<dbReference type="GO" id="GO:0004527">
    <property type="term" value="F:exonuclease activity"/>
    <property type="evidence" value="ECO:0007669"/>
    <property type="project" value="UniProtKB-KW"/>
</dbReference>
<protein>
    <submittedName>
        <fullName evidence="5">DNA double-strand break repair protein Mre11</fullName>
    </submittedName>
</protein>
<feature type="domain" description="Calcineurin-like phosphoesterase" evidence="4">
    <location>
        <begin position="4"/>
        <end position="229"/>
    </location>
</feature>